<keyword evidence="4" id="KW-1185">Reference proteome</keyword>
<gene>
    <name evidence="2" type="ORF">BKA21_001324</name>
    <name evidence="1" type="ORF">Col01nite_03780</name>
</gene>
<reference evidence="1 4" key="2">
    <citation type="submission" date="2021-01" db="EMBL/GenBank/DDBJ databases">
        <title>Whole genome shotgun sequence of Cellulomonas oligotrophica NBRC 109435.</title>
        <authorList>
            <person name="Komaki H."/>
            <person name="Tamura T."/>
        </authorList>
    </citation>
    <scope>NUCLEOTIDE SEQUENCE [LARGE SCALE GENOMIC DNA]</scope>
    <source>
        <strain evidence="1 4">NBRC 109435</strain>
    </source>
</reference>
<organism evidence="2 3">
    <name type="scientific">Cellulomonas oligotrophica</name>
    <dbReference type="NCBI Taxonomy" id="931536"/>
    <lineage>
        <taxon>Bacteria</taxon>
        <taxon>Bacillati</taxon>
        <taxon>Actinomycetota</taxon>
        <taxon>Actinomycetes</taxon>
        <taxon>Micrococcales</taxon>
        <taxon>Cellulomonadaceae</taxon>
        <taxon>Cellulomonas</taxon>
    </lineage>
</organism>
<dbReference type="Proteomes" id="UP000577956">
    <property type="component" value="Unassembled WGS sequence"/>
</dbReference>
<accession>A0A7Y9JZ38</accession>
<evidence type="ECO:0000313" key="4">
    <source>
        <dbReference type="Proteomes" id="UP000618382"/>
    </source>
</evidence>
<sequence length="145" mass="14963">MAPLRRRTPVPGHVAEGFLAAEAPALQRSFEAALRAPERAVRTPVRARLEVGHGRPGVLTLAWRNVVVGFVPPAHVPALAAQVDDAAPAALEVDGTVHRQDGLWRVWVGPVPDGGVAQAAAGLDVLPAPVDTVAGVPFHGLGGPS</sequence>
<comment type="caution">
    <text evidence="2">The sequence shown here is derived from an EMBL/GenBank/DDBJ whole genome shotgun (WGS) entry which is preliminary data.</text>
</comment>
<dbReference type="RefSeq" id="WP_140457527.1">
    <property type="nucleotide sequence ID" value="NZ_BAABFI010000018.1"/>
</dbReference>
<proteinExistence type="predicted"/>
<evidence type="ECO:0000313" key="2">
    <source>
        <dbReference type="EMBL" id="NYD85775.1"/>
    </source>
</evidence>
<dbReference type="EMBL" id="JACCBK010000001">
    <property type="protein sequence ID" value="NYD85775.1"/>
    <property type="molecule type" value="Genomic_DNA"/>
</dbReference>
<dbReference type="EMBL" id="BONN01000001">
    <property type="protein sequence ID" value="GIG31219.1"/>
    <property type="molecule type" value="Genomic_DNA"/>
</dbReference>
<name>A0A7Y9JZ38_9CELL</name>
<reference evidence="2 3" key="1">
    <citation type="submission" date="2020-07" db="EMBL/GenBank/DDBJ databases">
        <title>Sequencing the genomes of 1000 actinobacteria strains.</title>
        <authorList>
            <person name="Klenk H.-P."/>
        </authorList>
    </citation>
    <scope>NUCLEOTIDE SEQUENCE [LARGE SCALE GENOMIC DNA]</scope>
    <source>
        <strain evidence="2 3">DSM 24482</strain>
    </source>
</reference>
<dbReference type="AlphaFoldDB" id="A0A7Y9JZ38"/>
<protein>
    <submittedName>
        <fullName evidence="2">Uncharacterized protein</fullName>
    </submittedName>
</protein>
<dbReference type="Proteomes" id="UP000618382">
    <property type="component" value="Unassembled WGS sequence"/>
</dbReference>
<evidence type="ECO:0000313" key="3">
    <source>
        <dbReference type="Proteomes" id="UP000577956"/>
    </source>
</evidence>
<evidence type="ECO:0000313" key="1">
    <source>
        <dbReference type="EMBL" id="GIG31219.1"/>
    </source>
</evidence>